<dbReference type="HOGENOM" id="CLU_066192_29_0_9"/>
<evidence type="ECO:0000256" key="1">
    <source>
        <dbReference type="ARBA" id="ARBA00023125"/>
    </source>
</evidence>
<dbReference type="CDD" id="cd00093">
    <property type="entry name" value="HTH_XRE"/>
    <property type="match status" value="1"/>
</dbReference>
<feature type="domain" description="HTH cro/C1-type" evidence="2">
    <location>
        <begin position="11"/>
        <end position="65"/>
    </location>
</feature>
<reference evidence="3 4" key="2">
    <citation type="submission" date="2009-02" db="EMBL/GenBank/DDBJ databases">
        <title>Draft genome sequence of Clostridium methylpentosum (DSM 5476).</title>
        <authorList>
            <person name="Sudarsanam P."/>
            <person name="Ley R."/>
            <person name="Guruge J."/>
            <person name="Turnbaugh P.J."/>
            <person name="Mahowald M."/>
            <person name="Liep D."/>
            <person name="Gordon J."/>
        </authorList>
    </citation>
    <scope>NUCLEOTIDE SEQUENCE [LARGE SCALE GENOMIC DNA]</scope>
    <source>
        <strain evidence="3 4">DSM 5476</strain>
    </source>
</reference>
<dbReference type="PANTHER" id="PTHR46797">
    <property type="entry name" value="HTH-TYPE TRANSCRIPTIONAL REGULATOR"/>
    <property type="match status" value="1"/>
</dbReference>
<dbReference type="Proteomes" id="UP000003340">
    <property type="component" value="Unassembled WGS sequence"/>
</dbReference>
<keyword evidence="4" id="KW-1185">Reference proteome</keyword>
<evidence type="ECO:0000313" key="4">
    <source>
        <dbReference type="Proteomes" id="UP000003340"/>
    </source>
</evidence>
<dbReference type="STRING" id="537013.CLOSTMETH_03666"/>
<dbReference type="Gene3D" id="1.10.260.40">
    <property type="entry name" value="lambda repressor-like DNA-binding domains"/>
    <property type="match status" value="1"/>
</dbReference>
<gene>
    <name evidence="3" type="ORF">CLOSTMETH_03666</name>
</gene>
<name>C0EIH1_9FIRM</name>
<accession>C0EIH1</accession>
<comment type="caution">
    <text evidence="3">The sequence shown here is derived from an EMBL/GenBank/DDBJ whole genome shotgun (WGS) entry which is preliminary data.</text>
</comment>
<dbReference type="Pfam" id="PF01381">
    <property type="entry name" value="HTH_3"/>
    <property type="match status" value="1"/>
</dbReference>
<evidence type="ECO:0000313" key="3">
    <source>
        <dbReference type="EMBL" id="EEG28767.1"/>
    </source>
</evidence>
<dbReference type="GO" id="GO:0005829">
    <property type="term" value="C:cytosol"/>
    <property type="evidence" value="ECO:0007669"/>
    <property type="project" value="TreeGrafter"/>
</dbReference>
<dbReference type="InterPro" id="IPR010982">
    <property type="entry name" value="Lambda_DNA-bd_dom_sf"/>
</dbReference>
<dbReference type="PROSITE" id="PS50943">
    <property type="entry name" value="HTH_CROC1"/>
    <property type="match status" value="1"/>
</dbReference>
<proteinExistence type="predicted"/>
<sequence length="83" mass="9255">MVDTKLIGAVIQQLRQRKGISQEVLSGLAGLDRTHYSKIERGLRSPTIDTLFKIGSALQMPPHQILEEIEQELERRGSGGETQ</sequence>
<dbReference type="AlphaFoldDB" id="C0EIH1"/>
<dbReference type="GO" id="GO:0003700">
    <property type="term" value="F:DNA-binding transcription factor activity"/>
    <property type="evidence" value="ECO:0007669"/>
    <property type="project" value="TreeGrafter"/>
</dbReference>
<evidence type="ECO:0000259" key="2">
    <source>
        <dbReference type="PROSITE" id="PS50943"/>
    </source>
</evidence>
<keyword evidence="1" id="KW-0238">DNA-binding</keyword>
<protein>
    <submittedName>
        <fullName evidence="3">Putative restriction-modification system control element Bcll</fullName>
    </submittedName>
</protein>
<reference evidence="3 4" key="1">
    <citation type="submission" date="2009-01" db="EMBL/GenBank/DDBJ databases">
        <authorList>
            <person name="Fulton L."/>
            <person name="Clifton S."/>
            <person name="Fulton B."/>
            <person name="Xu J."/>
            <person name="Minx P."/>
            <person name="Pepin K.H."/>
            <person name="Johnson M."/>
            <person name="Bhonagiri V."/>
            <person name="Nash W.E."/>
            <person name="Mardis E.R."/>
            <person name="Wilson R.K."/>
        </authorList>
    </citation>
    <scope>NUCLEOTIDE SEQUENCE [LARGE SCALE GENOMIC DNA]</scope>
    <source>
        <strain evidence="3 4">DSM 5476</strain>
    </source>
</reference>
<organism evidence="3 4">
    <name type="scientific">[Clostridium] methylpentosum DSM 5476</name>
    <dbReference type="NCBI Taxonomy" id="537013"/>
    <lineage>
        <taxon>Bacteria</taxon>
        <taxon>Bacillati</taxon>
        <taxon>Bacillota</taxon>
        <taxon>Clostridia</taxon>
        <taxon>Eubacteriales</taxon>
        <taxon>Oscillospiraceae</taxon>
        <taxon>Oscillospiraceae incertae sedis</taxon>
    </lineage>
</organism>
<dbReference type="eggNOG" id="COG1476">
    <property type="taxonomic scope" value="Bacteria"/>
</dbReference>
<dbReference type="EMBL" id="ACEC01000126">
    <property type="protein sequence ID" value="EEG28767.1"/>
    <property type="molecule type" value="Genomic_DNA"/>
</dbReference>
<dbReference type="InterPro" id="IPR001387">
    <property type="entry name" value="Cro/C1-type_HTH"/>
</dbReference>
<dbReference type="SMART" id="SM00530">
    <property type="entry name" value="HTH_XRE"/>
    <property type="match status" value="1"/>
</dbReference>
<dbReference type="SUPFAM" id="SSF47413">
    <property type="entry name" value="lambda repressor-like DNA-binding domains"/>
    <property type="match status" value="1"/>
</dbReference>
<dbReference type="PANTHER" id="PTHR46797:SF1">
    <property type="entry name" value="METHYLPHOSPHONATE SYNTHASE"/>
    <property type="match status" value="1"/>
</dbReference>
<dbReference type="InterPro" id="IPR050807">
    <property type="entry name" value="TransReg_Diox_bact_type"/>
</dbReference>
<dbReference type="GO" id="GO:0003677">
    <property type="term" value="F:DNA binding"/>
    <property type="evidence" value="ECO:0007669"/>
    <property type="project" value="UniProtKB-KW"/>
</dbReference>